<dbReference type="NCBIfam" id="TIGR02242">
    <property type="entry name" value="tail_TIGR02242"/>
    <property type="match status" value="1"/>
</dbReference>
<evidence type="ECO:0000313" key="1">
    <source>
        <dbReference type="EMBL" id="UOE43843.1"/>
    </source>
</evidence>
<dbReference type="RefSeq" id="WP_243555115.1">
    <property type="nucleotide sequence ID" value="NZ_CP094528.1"/>
</dbReference>
<keyword evidence="2" id="KW-1185">Reference proteome</keyword>
<proteinExistence type="predicted"/>
<reference evidence="1 2" key="1">
    <citation type="submission" date="2022-03" db="EMBL/GenBank/DDBJ databases">
        <title>Mucilaginibacter sp. isolated from the gut of Protaetia brevitarsis seulensis larvae.</title>
        <authorList>
            <person name="Won M."/>
            <person name="Kim S.-J."/>
            <person name="Kwon S.-W."/>
        </authorList>
    </citation>
    <scope>NUCLEOTIDE SEQUENCE [LARGE SCALE GENOMIC DNA]</scope>
    <source>
        <strain evidence="1 2">CFWR-12</strain>
    </source>
</reference>
<dbReference type="EMBL" id="CP094528">
    <property type="protein sequence ID" value="UOE43843.1"/>
    <property type="molecule type" value="Genomic_DNA"/>
</dbReference>
<gene>
    <name evidence="1" type="ORF">MTO99_16990</name>
</gene>
<dbReference type="InterPro" id="IPR006521">
    <property type="entry name" value="Tail_protein_I"/>
</dbReference>
<name>A0ABY4C1K6_9MICO</name>
<dbReference type="InterPro" id="IPR011748">
    <property type="entry name" value="Unchr_phage_tail-like"/>
</dbReference>
<dbReference type="Pfam" id="PF09684">
    <property type="entry name" value="Tail_P2_I"/>
    <property type="match status" value="1"/>
</dbReference>
<organism evidence="1 2">
    <name type="scientific">Agromyces larvae</name>
    <dbReference type="NCBI Taxonomy" id="2929802"/>
    <lineage>
        <taxon>Bacteria</taxon>
        <taxon>Bacillati</taxon>
        <taxon>Actinomycetota</taxon>
        <taxon>Actinomycetes</taxon>
        <taxon>Micrococcales</taxon>
        <taxon>Microbacteriaceae</taxon>
        <taxon>Agromyces</taxon>
    </lineage>
</organism>
<sequence length="200" mass="21744">MRGLVKDLANPAPYGSRLPAVLQDDEFLQRFLLGFDAAIAPVFSTLDNLEWYVRPGTTPADFLDWLGSWVDVELDEEWTVEHRRRVVAEVAGLHRMAGTVRGVLETMQLIAGPDATVELTETGGTSWSSTAHGELPGTPGAVVRVRVRMPKGAASRADSRGAAKRDPAQVLHQKLERAARRVMPAHVRCEIEVVEAGGAA</sequence>
<protein>
    <submittedName>
        <fullName evidence="1">Phage tail protein</fullName>
    </submittedName>
</protein>
<accession>A0ABY4C1K6</accession>
<dbReference type="Proteomes" id="UP000832097">
    <property type="component" value="Chromosome"/>
</dbReference>
<evidence type="ECO:0000313" key="2">
    <source>
        <dbReference type="Proteomes" id="UP000832097"/>
    </source>
</evidence>